<evidence type="ECO:0000256" key="11">
    <source>
        <dbReference type="RuleBase" id="RU004279"/>
    </source>
</evidence>
<dbReference type="InterPro" id="IPR007080">
    <property type="entry name" value="RNA_pol_Rpb1_1"/>
</dbReference>
<comment type="similarity">
    <text evidence="2 11">Belongs to the RNA polymerase beta' chain family.</text>
</comment>
<evidence type="ECO:0000256" key="5">
    <source>
        <dbReference type="ARBA" id="ARBA00022695"/>
    </source>
</evidence>
<dbReference type="EMBL" id="OC318420">
    <property type="protein sequence ID" value="CAD7401901.1"/>
    <property type="molecule type" value="Genomic_DNA"/>
</dbReference>
<dbReference type="InterPro" id="IPR042102">
    <property type="entry name" value="RNA_pol_Rpb1_3_sf"/>
</dbReference>
<keyword evidence="4 11" id="KW-0808">Transferase</keyword>
<dbReference type="GO" id="GO:0046872">
    <property type="term" value="F:metal ion binding"/>
    <property type="evidence" value="ECO:0007669"/>
    <property type="project" value="UniProtKB-KW"/>
</dbReference>
<dbReference type="SUPFAM" id="SSF64484">
    <property type="entry name" value="beta and beta-prime subunits of DNA dependent RNA-polymerase"/>
    <property type="match status" value="1"/>
</dbReference>
<keyword evidence="10" id="KW-0539">Nucleus</keyword>
<dbReference type="GO" id="GO:0005736">
    <property type="term" value="C:RNA polymerase I complex"/>
    <property type="evidence" value="ECO:0007669"/>
    <property type="project" value="TreeGrafter"/>
</dbReference>
<sequence>MASLVLTVSCELSVSTKEAMGLLYLYRPARGTFCICLALIDHTGPFSEHGDPCRTCYKNFFNCPGHMGHIELPLPVVNPMFYRHIYILLKLSCLNCHIMQIPGYMKHLLVTQLSLLQAGYLSEAQEAESLVSYSLSSHINNDDAAAQESFNLIVKQKLDEFQQTVISCSVPVCVKSEVFTKSVESLKNKLLEAVVKYVSETKTCRSCEKPMKKLTFFQNKLMTSVTKVETSSKFSRDHLRKLWPENCDFITAILPVLKTSSLQYPTDIFFMDLVSVPPPKTRPVNYIDNKMMEHAQTEVYKRILQDNMVLRNVIKLVQDGNTEDLTEEGKTVVGEARGNSPLEKFHFLWQQIQGHVDHLMDNNINQNIKSGKNVNGLKQASPCRPRRTGGKQYANVIEKKQGVIRMNMMGKRVNFAARSVITPDPNLNIDEVGVPQPFATALTYPSPVTTWNVGELREMITNGPTTYPGAVMVENYDGSKIKIPAHSKTQRESIAKRLLTHTENRDSKGIKVLADALVVLSSTAEDGEIEVRISVHRHLRNGDILLLNRQPTLHKPSIMAHTARILQGEKTLRLHYANCKAYNADFDGDEMNAHFPQSELGRSEAYNLLNVNCQYVVPKDGTPLSGLIQDHVISGVRLSLRGVFFDREGYQQLVYQGLSNKRGDIELLLPAILKPARLWSGKQVLSTIILNTIPTGKYPINLTGTAKISSKVLSHLLLTLGTGEGKGEIYISPKCDGCCDMMQAWEVEKARPWKAGGTPFSEPNTMTEAEVIIRQGELLCGVLDKTHFGATPYGLVHCLYEVRFSLSWILVDLYGGACSSRILSSFSKLFTFYLQRCGFTLGIEDILILDGAEQKRVEHILASRKVGDELVMSALELDESQAHNLKDEMERVYRTGVKGRAIIDRAYKTSLDTFTNNINTLVSSLGSACLPTGLLRKFPDNNLQLMIQSGAKGSTVNAMQISCLLGQIELEGKRPPLMKSSKSLPSFARGDTTPRAGGFIDGRFLTGIQPQEFFFHCMAGREGLIDTAVKTSRSGYLQRCLIKHLEGLVVHYDQTVRDSDGTVVQVRIGKVELEEVNPHLRGGRVENHLGKTTPSSPDRDSNLDPPVLSSRAQLDKRFCYGEDGRDVLKSQFFKKERIPFLAENCKAIIENKSTMAKLDDKETLENISDRQKEIYEWSKINGHVLQKRWLKPFVRFTSDMKSSISPKRLKKFVKHTGRSKASRKLCKAWRGLDAEEKNRLNEKWKHCPDPVTADFRSDCDYGALTEHLEGLMADYKKSKDWDTLHRMISLKSMLSLTPPGEPVGLLAAQSIGEPSTQMTLNTFHFAGRGDMNVTLGIPRLREILMMASKTIKTPSMDIPFRTDVPNIHREANKLRRKLTRVSVASVLEYAAITDYIQLQPQRQRMYTIKLQFLPYQAYRSDFFVKPANILKYVENKFFARVLAEMKKRLKFRDTMLHTEARRSAEEAAEEEEQLDYPDEPRREAESTGAGEDHESSDEESEADDADATLSRTRSKHNEGQGYEDPEEEEEDFIEAACVTKGTEYALYNTSRTLLFSIAGLLHTYRTTLHSSVSSSLSLPSLHSSPCQIYTFQTSIKDESVEIRCQNVVSAHPNFQDYKYDSENELWCEITFGLPLTSKKLDLSTLLKDVAEKSIVWEVPLIRRAFTYENPDTHLLTLKTDGINIQEMFKFRNILDLNKLYSNDIYGVSQTYGIEAARRVIIKEVQDVFKMYGIIVDPRHLLLVGDYMCFNGQFEPFSRKGKTDMLRSPSSRIMIGRPCFTGTGICSVYQKLPEPSTEW</sequence>
<comment type="catalytic activity">
    <reaction evidence="11">
        <text>RNA(n) + a ribonucleoside 5'-triphosphate = RNA(n+1) + diphosphate</text>
        <dbReference type="Rhea" id="RHEA:21248"/>
        <dbReference type="Rhea" id="RHEA-COMP:14527"/>
        <dbReference type="Rhea" id="RHEA-COMP:17342"/>
        <dbReference type="ChEBI" id="CHEBI:33019"/>
        <dbReference type="ChEBI" id="CHEBI:61557"/>
        <dbReference type="ChEBI" id="CHEBI:140395"/>
        <dbReference type="EC" id="2.7.7.6"/>
    </reaction>
</comment>
<keyword evidence="9 11" id="KW-0804">Transcription</keyword>
<evidence type="ECO:0000256" key="6">
    <source>
        <dbReference type="ARBA" id="ARBA00022723"/>
    </source>
</evidence>
<feature type="region of interest" description="Disordered" evidence="12">
    <location>
        <begin position="1460"/>
        <end position="1531"/>
    </location>
</feature>
<evidence type="ECO:0000313" key="14">
    <source>
        <dbReference type="EMBL" id="CAD7401901.1"/>
    </source>
</evidence>
<dbReference type="InterPro" id="IPR007081">
    <property type="entry name" value="RNA_pol_Rpb1_5"/>
</dbReference>
<dbReference type="Pfam" id="PF04983">
    <property type="entry name" value="RNA_pol_Rpb1_3"/>
    <property type="match status" value="1"/>
</dbReference>
<name>A0A7R9H0X6_TIMCR</name>
<feature type="compositionally biased region" description="Basic and acidic residues" evidence="12">
    <location>
        <begin position="1079"/>
        <end position="1089"/>
    </location>
</feature>
<evidence type="ECO:0000256" key="8">
    <source>
        <dbReference type="ARBA" id="ARBA00022842"/>
    </source>
</evidence>
<dbReference type="EC" id="2.7.7.6" evidence="11"/>
<keyword evidence="7" id="KW-0862">Zinc</keyword>
<evidence type="ECO:0000256" key="4">
    <source>
        <dbReference type="ARBA" id="ARBA00022679"/>
    </source>
</evidence>
<comment type="subcellular location">
    <subcellularLocation>
        <location evidence="1">Nucleus</location>
    </subcellularLocation>
</comment>
<dbReference type="Pfam" id="PF04997">
    <property type="entry name" value="RNA_pol_Rpb1_1"/>
    <property type="match status" value="1"/>
</dbReference>
<dbReference type="Gene3D" id="1.10.357.120">
    <property type="match status" value="1"/>
</dbReference>
<keyword evidence="8" id="KW-0460">Magnesium</keyword>
<comment type="function">
    <text evidence="11">DNA-dependent RNA polymerase catalyzes the transcription of DNA into RNA using the four ribonucleoside triphosphates as substrates.</text>
</comment>
<dbReference type="GO" id="GO:0006351">
    <property type="term" value="P:DNA-templated transcription"/>
    <property type="evidence" value="ECO:0007669"/>
    <property type="project" value="InterPro"/>
</dbReference>
<dbReference type="Pfam" id="PF04998">
    <property type="entry name" value="RNA_pol_Rpb1_5"/>
    <property type="match status" value="1"/>
</dbReference>
<dbReference type="Gene3D" id="1.10.132.30">
    <property type="match status" value="1"/>
</dbReference>
<accession>A0A7R9H0X6</accession>
<evidence type="ECO:0000256" key="1">
    <source>
        <dbReference type="ARBA" id="ARBA00004123"/>
    </source>
</evidence>
<dbReference type="Gene3D" id="2.40.40.20">
    <property type="match status" value="1"/>
</dbReference>
<evidence type="ECO:0000256" key="2">
    <source>
        <dbReference type="ARBA" id="ARBA00006460"/>
    </source>
</evidence>
<dbReference type="PANTHER" id="PTHR19376:SF11">
    <property type="entry name" value="DNA-DIRECTED RNA POLYMERASE I SUBUNIT RPA1"/>
    <property type="match status" value="1"/>
</dbReference>
<dbReference type="InterPro" id="IPR045867">
    <property type="entry name" value="DNA-dir_RpoC_beta_prime"/>
</dbReference>
<dbReference type="CDD" id="cd01435">
    <property type="entry name" value="RNAP_I_RPA1_N"/>
    <property type="match status" value="1"/>
</dbReference>
<dbReference type="InterPro" id="IPR000722">
    <property type="entry name" value="RNA_pol_asu"/>
</dbReference>
<dbReference type="GO" id="GO:0003677">
    <property type="term" value="F:DNA binding"/>
    <property type="evidence" value="ECO:0007669"/>
    <property type="project" value="InterPro"/>
</dbReference>
<dbReference type="GO" id="GO:0003899">
    <property type="term" value="F:DNA-directed RNA polymerase activity"/>
    <property type="evidence" value="ECO:0007669"/>
    <property type="project" value="UniProtKB-EC"/>
</dbReference>
<dbReference type="InterPro" id="IPR006592">
    <property type="entry name" value="RNA_pol_N"/>
</dbReference>
<dbReference type="Gene3D" id="3.30.70.2850">
    <property type="match status" value="1"/>
</dbReference>
<protein>
    <recommendedName>
        <fullName evidence="11">DNA-directed RNA polymerase subunit</fullName>
        <ecNumber evidence="11">2.7.7.6</ecNumber>
    </recommendedName>
</protein>
<keyword evidence="6" id="KW-0479">Metal-binding</keyword>
<evidence type="ECO:0000256" key="10">
    <source>
        <dbReference type="ARBA" id="ARBA00023242"/>
    </source>
</evidence>
<dbReference type="PANTHER" id="PTHR19376">
    <property type="entry name" value="DNA-DIRECTED RNA POLYMERASE"/>
    <property type="match status" value="1"/>
</dbReference>
<dbReference type="Gene3D" id="6.10.250.2940">
    <property type="match status" value="1"/>
</dbReference>
<proteinExistence type="inferred from homology"/>
<dbReference type="Gene3D" id="1.10.274.100">
    <property type="entry name" value="RNA polymerase Rpb1, domain 3"/>
    <property type="match status" value="1"/>
</dbReference>
<feature type="compositionally biased region" description="Acidic residues" evidence="12">
    <location>
        <begin position="1494"/>
        <end position="1506"/>
    </location>
</feature>
<dbReference type="InterPro" id="IPR015699">
    <property type="entry name" value="DNA-dir_RNA_pol1_lsu_N"/>
</dbReference>
<dbReference type="Gene3D" id="4.10.860.120">
    <property type="entry name" value="RNA polymerase II, clamp domain"/>
    <property type="match status" value="1"/>
</dbReference>
<reference evidence="14" key="1">
    <citation type="submission" date="2020-11" db="EMBL/GenBank/DDBJ databases">
        <authorList>
            <person name="Tran Van P."/>
        </authorList>
    </citation>
    <scope>NUCLEOTIDE SEQUENCE</scope>
</reference>
<evidence type="ECO:0000256" key="3">
    <source>
        <dbReference type="ARBA" id="ARBA00022478"/>
    </source>
</evidence>
<feature type="region of interest" description="Disordered" evidence="12">
    <location>
        <begin position="370"/>
        <end position="389"/>
    </location>
</feature>
<keyword evidence="5 11" id="KW-0548">Nucleotidyltransferase</keyword>
<keyword evidence="3 11" id="KW-0240">DNA-directed RNA polymerase</keyword>
<dbReference type="InterPro" id="IPR007083">
    <property type="entry name" value="RNA_pol_Rpb1_4"/>
</dbReference>
<dbReference type="Pfam" id="PF05000">
    <property type="entry name" value="RNA_pol_Rpb1_4"/>
    <property type="match status" value="1"/>
</dbReference>
<dbReference type="SMART" id="SM00663">
    <property type="entry name" value="RPOLA_N"/>
    <property type="match status" value="1"/>
</dbReference>
<organism evidence="14">
    <name type="scientific">Timema cristinae</name>
    <name type="common">Walking stick</name>
    <dbReference type="NCBI Taxonomy" id="61476"/>
    <lineage>
        <taxon>Eukaryota</taxon>
        <taxon>Metazoa</taxon>
        <taxon>Ecdysozoa</taxon>
        <taxon>Arthropoda</taxon>
        <taxon>Hexapoda</taxon>
        <taxon>Insecta</taxon>
        <taxon>Pterygota</taxon>
        <taxon>Neoptera</taxon>
        <taxon>Polyneoptera</taxon>
        <taxon>Phasmatodea</taxon>
        <taxon>Timematodea</taxon>
        <taxon>Timematoidea</taxon>
        <taxon>Timematidae</taxon>
        <taxon>Timema</taxon>
    </lineage>
</organism>
<dbReference type="InterPro" id="IPR038120">
    <property type="entry name" value="Rpb1_funnel_sf"/>
</dbReference>
<evidence type="ECO:0000256" key="9">
    <source>
        <dbReference type="ARBA" id="ARBA00023163"/>
    </source>
</evidence>
<gene>
    <name evidence="14" type="ORF">TCEB3V08_LOCUS6233</name>
</gene>
<feature type="region of interest" description="Disordered" evidence="12">
    <location>
        <begin position="1079"/>
        <end position="1107"/>
    </location>
</feature>
<feature type="compositionally biased region" description="Acidic residues" evidence="12">
    <location>
        <begin position="1521"/>
        <end position="1531"/>
    </location>
</feature>
<feature type="compositionally biased region" description="Basic and acidic residues" evidence="12">
    <location>
        <begin position="1478"/>
        <end position="1493"/>
    </location>
</feature>
<feature type="domain" description="RNA polymerase N-terminal" evidence="13">
    <location>
        <begin position="267"/>
        <end position="639"/>
    </location>
</feature>
<dbReference type="InterPro" id="IPR007066">
    <property type="entry name" value="RNA_pol_Rpb1_3"/>
</dbReference>
<dbReference type="Pfam" id="PF00623">
    <property type="entry name" value="RNA_pol_Rpb1_2"/>
    <property type="match status" value="1"/>
</dbReference>
<dbReference type="FunFam" id="2.40.40.20:FF:000019">
    <property type="entry name" value="DNA-directed RNA polymerase II subunit RPB1"/>
    <property type="match status" value="1"/>
</dbReference>
<dbReference type="InterPro" id="IPR047107">
    <property type="entry name" value="DNA-dir_RNA_pol1_lsu_C"/>
</dbReference>
<evidence type="ECO:0000259" key="13">
    <source>
        <dbReference type="SMART" id="SM00663"/>
    </source>
</evidence>
<dbReference type="CDD" id="cd02735">
    <property type="entry name" value="RNAP_I_Rpa1_C"/>
    <property type="match status" value="1"/>
</dbReference>
<evidence type="ECO:0000256" key="7">
    <source>
        <dbReference type="ARBA" id="ARBA00022833"/>
    </source>
</evidence>
<evidence type="ECO:0000256" key="12">
    <source>
        <dbReference type="SAM" id="MobiDB-lite"/>
    </source>
</evidence>
<dbReference type="Gene3D" id="3.30.1490.180">
    <property type="entry name" value="RNA polymerase ii"/>
    <property type="match status" value="1"/>
</dbReference>
<feature type="compositionally biased region" description="Acidic residues" evidence="12">
    <location>
        <begin position="1466"/>
        <end position="1477"/>
    </location>
</feature>
<dbReference type="InterPro" id="IPR044893">
    <property type="entry name" value="RNA_pol_Rpb1_clamp_domain"/>
</dbReference>